<feature type="chain" id="PRO_5012530352" evidence="2">
    <location>
        <begin position="24"/>
        <end position="302"/>
    </location>
</feature>
<sequence>MSLKQMMFIFLSTLLVWNAPAYGSTPWIAFSQDGAVFVAQLDGQGKTKLAEGYDPEISPDGKQVAFTAYSKEGDRTIAVVNRETRNIKHVTTIPGKNSYGPRWSPEGSRLLVNHWDDVSMDWVIGLMDMENDSFTVLIKDHTGLYSPFWSHDGRFAFAQDLENLLKIDISANKLEESRPLSDVIGESFPSSAVHFSYSPDGERLLFDCDVEADKSWSSLGEPLISAIFMFNLKDGKTVRLTDRTVCATKPSWLPTGKSFIFSGYTPKDVNKKGSPFSLYLMDLNGGKPELLLKGGSQPSSSR</sequence>
<protein>
    <submittedName>
        <fullName evidence="3">WD40-like Beta Propeller Repeat</fullName>
    </submittedName>
</protein>
<evidence type="ECO:0000256" key="1">
    <source>
        <dbReference type="ARBA" id="ARBA00009820"/>
    </source>
</evidence>
<evidence type="ECO:0000313" key="4">
    <source>
        <dbReference type="Proteomes" id="UP000193355"/>
    </source>
</evidence>
<dbReference type="AlphaFoldDB" id="A0A1X7KWP4"/>
<gene>
    <name evidence="3" type="ORF">SAMN06275492_13814</name>
</gene>
<dbReference type="InterPro" id="IPR011659">
    <property type="entry name" value="WD40"/>
</dbReference>
<dbReference type="InterPro" id="IPR011042">
    <property type="entry name" value="6-blade_b-propeller_TolB-like"/>
</dbReference>
<evidence type="ECO:0000256" key="2">
    <source>
        <dbReference type="SAM" id="SignalP"/>
    </source>
</evidence>
<dbReference type="Pfam" id="PF07676">
    <property type="entry name" value="PD40"/>
    <property type="match status" value="2"/>
</dbReference>
<name>A0A1X7KWP4_9BACT</name>
<dbReference type="EMBL" id="FXBB01000038">
    <property type="protein sequence ID" value="SMG45765.1"/>
    <property type="molecule type" value="Genomic_DNA"/>
</dbReference>
<reference evidence="4" key="1">
    <citation type="submission" date="2017-04" db="EMBL/GenBank/DDBJ databases">
        <authorList>
            <person name="Varghese N."/>
            <person name="Submissions S."/>
        </authorList>
    </citation>
    <scope>NUCLEOTIDE SEQUENCE [LARGE SCALE GENOMIC DNA]</scope>
    <source>
        <strain evidence="4">USBA 82</strain>
    </source>
</reference>
<evidence type="ECO:0000313" key="3">
    <source>
        <dbReference type="EMBL" id="SMG45765.1"/>
    </source>
</evidence>
<proteinExistence type="inferred from homology"/>
<dbReference type="Proteomes" id="UP000193355">
    <property type="component" value="Unassembled WGS sequence"/>
</dbReference>
<dbReference type="SUPFAM" id="SSF69304">
    <property type="entry name" value="Tricorn protease N-terminal domain"/>
    <property type="match status" value="1"/>
</dbReference>
<comment type="similarity">
    <text evidence="1">Belongs to the TolB family.</text>
</comment>
<feature type="signal peptide" evidence="2">
    <location>
        <begin position="1"/>
        <end position="23"/>
    </location>
</feature>
<dbReference type="PANTHER" id="PTHR36842:SF1">
    <property type="entry name" value="PROTEIN TOLB"/>
    <property type="match status" value="1"/>
</dbReference>
<keyword evidence="4" id="KW-1185">Reference proteome</keyword>
<dbReference type="RefSeq" id="WP_085545423.1">
    <property type="nucleotide sequence ID" value="NZ_FXBB01000038.1"/>
</dbReference>
<dbReference type="Gene3D" id="2.120.10.30">
    <property type="entry name" value="TolB, C-terminal domain"/>
    <property type="match status" value="2"/>
</dbReference>
<organism evidence="3 4">
    <name type="scientific">Dethiosulfovibrio salsuginis</name>
    <dbReference type="NCBI Taxonomy" id="561720"/>
    <lineage>
        <taxon>Bacteria</taxon>
        <taxon>Thermotogati</taxon>
        <taxon>Synergistota</taxon>
        <taxon>Synergistia</taxon>
        <taxon>Synergistales</taxon>
        <taxon>Dethiosulfovibrionaceae</taxon>
        <taxon>Dethiosulfovibrio</taxon>
    </lineage>
</organism>
<keyword evidence="2" id="KW-0732">Signal</keyword>
<dbReference type="STRING" id="561720.SAMN06275492_13814"/>
<accession>A0A1X7KWP4</accession>
<dbReference type="PANTHER" id="PTHR36842">
    <property type="entry name" value="PROTEIN TOLB HOMOLOG"/>
    <property type="match status" value="1"/>
</dbReference>
<dbReference type="OrthoDB" id="9812921at2"/>